<comment type="similarity">
    <text evidence="1">Belongs to the glycosyltransferase 2 family.</text>
</comment>
<proteinExistence type="inferred from homology"/>
<evidence type="ECO:0000313" key="6">
    <source>
        <dbReference type="EMBL" id="NVO21739.1"/>
    </source>
</evidence>
<dbReference type="AlphaFoldDB" id="A0A850Q5P6"/>
<dbReference type="GO" id="GO:0016757">
    <property type="term" value="F:glycosyltransferase activity"/>
    <property type="evidence" value="ECO:0007669"/>
    <property type="project" value="UniProtKB-KW"/>
</dbReference>
<evidence type="ECO:0000256" key="4">
    <source>
        <dbReference type="SAM" id="Phobius"/>
    </source>
</evidence>
<feature type="transmembrane region" description="Helical" evidence="4">
    <location>
        <begin position="347"/>
        <end position="367"/>
    </location>
</feature>
<reference evidence="6 7" key="1">
    <citation type="submission" date="2020-04" db="EMBL/GenBank/DDBJ databases">
        <title>Donghicola sp., a member of the Rhodobacteraceae family isolated from mangrove forest in Thailand.</title>
        <authorList>
            <person name="Charoenyingcharoen P."/>
            <person name="Yukphan P."/>
        </authorList>
    </citation>
    <scope>NUCLEOTIDE SEQUENCE [LARGE SCALE GENOMIC DNA]</scope>
    <source>
        <strain evidence="6 7">B5-SW-15</strain>
    </source>
</reference>
<name>A0A850Q5P6_9RHOB</name>
<evidence type="ECO:0000313" key="7">
    <source>
        <dbReference type="Proteomes" id="UP000592216"/>
    </source>
</evidence>
<keyword evidence="4" id="KW-0812">Transmembrane</keyword>
<protein>
    <submittedName>
        <fullName evidence="6">Glycosyltransferase</fullName>
    </submittedName>
</protein>
<dbReference type="Pfam" id="PF00535">
    <property type="entry name" value="Glycos_transf_2"/>
    <property type="match status" value="1"/>
</dbReference>
<feature type="transmembrane region" description="Helical" evidence="4">
    <location>
        <begin position="6"/>
        <end position="30"/>
    </location>
</feature>
<dbReference type="InterPro" id="IPR001173">
    <property type="entry name" value="Glyco_trans_2-like"/>
</dbReference>
<evidence type="ECO:0000256" key="1">
    <source>
        <dbReference type="ARBA" id="ARBA00006739"/>
    </source>
</evidence>
<dbReference type="RefSeq" id="WP_177156270.1">
    <property type="nucleotide sequence ID" value="NZ_JABCJE010000001.1"/>
</dbReference>
<accession>A0A850Q5P6</accession>
<dbReference type="InterPro" id="IPR029044">
    <property type="entry name" value="Nucleotide-diphossugar_trans"/>
</dbReference>
<keyword evidence="4" id="KW-1133">Transmembrane helix</keyword>
<comment type="caution">
    <text evidence="6">The sequence shown here is derived from an EMBL/GenBank/DDBJ whole genome shotgun (WGS) entry which is preliminary data.</text>
</comment>
<dbReference type="Proteomes" id="UP000592216">
    <property type="component" value="Unassembled WGS sequence"/>
</dbReference>
<feature type="transmembrane region" description="Helical" evidence="4">
    <location>
        <begin position="295"/>
        <end position="316"/>
    </location>
</feature>
<organism evidence="6 7">
    <name type="scientific">Donghicola mangrovi</name>
    <dbReference type="NCBI Taxonomy" id="2729614"/>
    <lineage>
        <taxon>Bacteria</taxon>
        <taxon>Pseudomonadati</taxon>
        <taxon>Pseudomonadota</taxon>
        <taxon>Alphaproteobacteria</taxon>
        <taxon>Rhodobacterales</taxon>
        <taxon>Roseobacteraceae</taxon>
        <taxon>Donghicola</taxon>
    </lineage>
</organism>
<evidence type="ECO:0000256" key="2">
    <source>
        <dbReference type="ARBA" id="ARBA00022676"/>
    </source>
</evidence>
<dbReference type="PANTHER" id="PTHR43630">
    <property type="entry name" value="POLY-BETA-1,6-N-ACETYL-D-GLUCOSAMINE SYNTHASE"/>
    <property type="match status" value="1"/>
</dbReference>
<dbReference type="SUPFAM" id="SSF53448">
    <property type="entry name" value="Nucleotide-diphospho-sugar transferases"/>
    <property type="match status" value="1"/>
</dbReference>
<evidence type="ECO:0000259" key="5">
    <source>
        <dbReference type="Pfam" id="PF00535"/>
    </source>
</evidence>
<dbReference type="PANTHER" id="PTHR43630:SF1">
    <property type="entry name" value="POLY-BETA-1,6-N-ACETYL-D-GLUCOSAMINE SYNTHASE"/>
    <property type="match status" value="1"/>
</dbReference>
<feature type="domain" description="Glycosyltransferase 2-like" evidence="5">
    <location>
        <begin position="46"/>
        <end position="188"/>
    </location>
</feature>
<keyword evidence="2" id="KW-0328">Glycosyltransferase</keyword>
<dbReference type="Gene3D" id="3.90.550.10">
    <property type="entry name" value="Spore Coat Polysaccharide Biosynthesis Protein SpsA, Chain A"/>
    <property type="match status" value="1"/>
</dbReference>
<dbReference type="EMBL" id="JABCJE010000001">
    <property type="protein sequence ID" value="NVO21739.1"/>
    <property type="molecule type" value="Genomic_DNA"/>
</dbReference>
<sequence length="381" mass="41218">MEFVFWASVLFLAYVIFGYGLLLIGLAAVGPVRRQPTEVRPQQVDILIPAHNEAACIAAKVRNSLALQNPDGHDVRITVVDDGSSDGTAQIVRDMGLPQVQLIETPGRLGKLAALNMVVPRLGGEIIVFTDANAMLSAGTLTALVRPFGDANVGGVCGQISVNAKKAGQIGKAESLFWRYDQALKAAEARLGGACSAQGSIYAMRRHLVPDVPAGAADDFYISVAAVEAGYRLAFAPDALTEEVVTEKASREMGRRVRSTEMGWRALMRYRGLMNPLRTGWYGWQLFSHKFLRRMAPFALITLFLTNLFLIAHGWFYAVTGLGQVAGYGLVALASAVPAVRKLPSVGTAMFFVMGNLAMLIGLVRYWQGQSSSIWTPVREG</sequence>
<gene>
    <name evidence="6" type="ORF">HJ536_00075</name>
</gene>
<evidence type="ECO:0000256" key="3">
    <source>
        <dbReference type="ARBA" id="ARBA00022679"/>
    </source>
</evidence>
<keyword evidence="4" id="KW-0472">Membrane</keyword>
<keyword evidence="3 6" id="KW-0808">Transferase</keyword>